<dbReference type="AlphaFoldDB" id="A0A545ST56"/>
<dbReference type="EMBL" id="VHSG01000029">
    <property type="protein sequence ID" value="TQV68139.1"/>
    <property type="molecule type" value="Genomic_DNA"/>
</dbReference>
<dbReference type="OrthoDB" id="1188513at2"/>
<protein>
    <recommendedName>
        <fullName evidence="3">Alginate export domain-containing protein</fullName>
    </recommendedName>
</protein>
<name>A0A545ST56_9GAMM</name>
<evidence type="ECO:0000313" key="1">
    <source>
        <dbReference type="EMBL" id="TQV68139.1"/>
    </source>
</evidence>
<proteinExistence type="predicted"/>
<comment type="caution">
    <text evidence="1">The sequence shown here is derived from an EMBL/GenBank/DDBJ whole genome shotgun (WGS) entry which is preliminary data.</text>
</comment>
<organism evidence="1 2">
    <name type="scientific">Exilibacterium tricleocarpae</name>
    <dbReference type="NCBI Taxonomy" id="2591008"/>
    <lineage>
        <taxon>Bacteria</taxon>
        <taxon>Pseudomonadati</taxon>
        <taxon>Pseudomonadota</taxon>
        <taxon>Gammaproteobacteria</taxon>
        <taxon>Cellvibrionales</taxon>
        <taxon>Cellvibrionaceae</taxon>
        <taxon>Exilibacterium</taxon>
    </lineage>
</organism>
<evidence type="ECO:0000313" key="2">
    <source>
        <dbReference type="Proteomes" id="UP000319732"/>
    </source>
</evidence>
<dbReference type="RefSeq" id="WP_142929480.1">
    <property type="nucleotide sequence ID" value="NZ_ML660107.1"/>
</dbReference>
<gene>
    <name evidence="1" type="ORF">FKG94_23910</name>
</gene>
<dbReference type="Proteomes" id="UP000319732">
    <property type="component" value="Unassembled WGS sequence"/>
</dbReference>
<evidence type="ECO:0008006" key="3">
    <source>
        <dbReference type="Google" id="ProtNLM"/>
    </source>
</evidence>
<sequence length="468" mass="52437">MNFSSFKVFDIRCLFVFLSIVTINGLPAQGADLEEIAVDDVLDTLVGTASDSFPAGSGGVSLSEFSGYLEVKPRLYLRDRNSFFNDEQMLATAELELEFSLAGTVTGYVRPQLLVDVVDDNFQRFELFEAYLTYEQESWDIRLGQFVENWGIADTFNPLDILNRRDLGVSLLDSVRLGETGVRGRWLWTGGIVGEPTVAVYFLPRFQITRFAPDRQRLGLGSSDFAFDEKRGVEPTDRQEHFYALRFQSTFNLSVLNADFQLVAAKGPDRNPFVTQLNTAALAPVYYGNRMIGAGVRAVPDFTGTADFLTGVALKLEMAYHSPYKFDDTPIPALDSYLSYVVGFDRVFYTILSDRDELTLTVEFAGEAGVSRAESLAFSRPFSRDIITRVLWQAGNFSRSSLELRGIYDLDNDEHVVEGTATTSLLRWHEDLKVELSVLYINPATDQQGAFSQLPDNTSVSVTLRFDF</sequence>
<accession>A0A545ST56</accession>
<reference evidence="1 2" key="1">
    <citation type="submission" date="2019-06" db="EMBL/GenBank/DDBJ databases">
        <title>Whole genome sequence for Cellvibrionaceae sp. R142.</title>
        <authorList>
            <person name="Wang G."/>
        </authorList>
    </citation>
    <scope>NUCLEOTIDE SEQUENCE [LARGE SCALE GENOMIC DNA]</scope>
    <source>
        <strain evidence="1 2">R142</strain>
    </source>
</reference>
<keyword evidence="2" id="KW-1185">Reference proteome</keyword>